<dbReference type="InterPro" id="IPR037883">
    <property type="entry name" value="Knr4/Smi1-like_sf"/>
</dbReference>
<sequence length="86" mass="9929">MLGVLFGLDLEDNYDLGDWNEEYQEDMIENTIIIGADYGSGLLVLINQEEEKGIYYWDNALELESSSEEENTYKLSDSFGQFIKML</sequence>
<dbReference type="SUPFAM" id="SSF160631">
    <property type="entry name" value="SMI1/KNR4-like"/>
    <property type="match status" value="1"/>
</dbReference>
<dbReference type="EMBL" id="JAFBER010000029">
    <property type="protein sequence ID" value="MBM7646786.1"/>
    <property type="molecule type" value="Genomic_DNA"/>
</dbReference>
<organism evidence="1 2">
    <name type="scientific">Scopulibacillus daqui</name>
    <dbReference type="NCBI Taxonomy" id="1469162"/>
    <lineage>
        <taxon>Bacteria</taxon>
        <taxon>Bacillati</taxon>
        <taxon>Bacillota</taxon>
        <taxon>Bacilli</taxon>
        <taxon>Bacillales</taxon>
        <taxon>Sporolactobacillaceae</taxon>
        <taxon>Scopulibacillus</taxon>
    </lineage>
</organism>
<name>A0ABS2Q3B1_9BACL</name>
<proteinExistence type="predicted"/>
<dbReference type="RefSeq" id="WP_380898773.1">
    <property type="nucleotide sequence ID" value="NZ_JBHLTV010000041.1"/>
</dbReference>
<reference evidence="1 2" key="1">
    <citation type="submission" date="2021-01" db="EMBL/GenBank/DDBJ databases">
        <title>Genomic Encyclopedia of Type Strains, Phase IV (KMG-IV): sequencing the most valuable type-strain genomes for metagenomic binning, comparative biology and taxonomic classification.</title>
        <authorList>
            <person name="Goeker M."/>
        </authorList>
    </citation>
    <scope>NUCLEOTIDE SEQUENCE [LARGE SCALE GENOMIC DNA]</scope>
    <source>
        <strain evidence="1 2">DSM 28236</strain>
    </source>
</reference>
<keyword evidence="2" id="KW-1185">Reference proteome</keyword>
<protein>
    <submittedName>
        <fullName evidence="1">GTPase</fullName>
    </submittedName>
</protein>
<dbReference type="Gene3D" id="3.40.1580.10">
    <property type="entry name" value="SMI1/KNR4-like"/>
    <property type="match status" value="1"/>
</dbReference>
<gene>
    <name evidence="1" type="ORF">JOD45_003020</name>
</gene>
<accession>A0ABS2Q3B1</accession>
<comment type="caution">
    <text evidence="1">The sequence shown here is derived from an EMBL/GenBank/DDBJ whole genome shotgun (WGS) entry which is preliminary data.</text>
</comment>
<dbReference type="Proteomes" id="UP000808914">
    <property type="component" value="Unassembled WGS sequence"/>
</dbReference>
<evidence type="ECO:0000313" key="2">
    <source>
        <dbReference type="Proteomes" id="UP000808914"/>
    </source>
</evidence>
<evidence type="ECO:0000313" key="1">
    <source>
        <dbReference type="EMBL" id="MBM7646786.1"/>
    </source>
</evidence>